<evidence type="ECO:0000256" key="1">
    <source>
        <dbReference type="ARBA" id="ARBA00004496"/>
    </source>
</evidence>
<dbReference type="Gene3D" id="3.40.50.720">
    <property type="entry name" value="NAD(P)-binding Rossmann-like Domain"/>
    <property type="match status" value="1"/>
</dbReference>
<keyword evidence="6 7" id="KW-0067">ATP-binding</keyword>
<comment type="similarity">
    <text evidence="7">Belongs to the MurCDEF family.</text>
</comment>
<dbReference type="InterPro" id="IPR036615">
    <property type="entry name" value="Mur_ligase_C_dom_sf"/>
</dbReference>
<sequence length="509" mass="55593">MARTPGHCAFLDYFVDASLDWPGHTEGTVIMIDYRGKKVVIIGLGLTGISCVEFFMAKGVTPKVMDTRINPPNTDQLPAVLECHFGSLNQKWLLEADLIVASPGVALADPLLNQAVEAGLEVIGDIELFCRENQVPIVAITGSNGKSTVTTLLGEMARNAGWQVGVGGNIGIPALTLLKQKYQLIVLELSSFQLETTYSLQAQVATILNISEDHSDRYPQGLEQYQAAKLRIYENAHTCVVNVDDALTKPKQDTNAHYIPTVLQVAARRPGRETDERRQLRDSANARSQQRGSFEGEGYSSFGVDVGDYHLHKQQNTVWLQAHGEKVLETSKMKLCGRHNHINALAALALADAAGIPRSSSLAVLTTYSRLAHRFQSVFKNKGISWINDSKATNVGSTKAALEGLAIEGTLYLLLGGDGKSADFSPLLPFLQGERIRIYCFGRDGQKLAQLRPEISQCTDTLQQAMRLLAPQLVTGDLVLLSPACASLDQFRNYEQRGNEFACLAKELG</sequence>
<evidence type="ECO:0000256" key="5">
    <source>
        <dbReference type="ARBA" id="ARBA00022741"/>
    </source>
</evidence>
<keyword evidence="7 8" id="KW-0961">Cell wall biogenesis/degradation</keyword>
<dbReference type="PANTHER" id="PTHR43692:SF1">
    <property type="entry name" value="UDP-N-ACETYLMURAMOYLALANINE--D-GLUTAMATE LIGASE"/>
    <property type="match status" value="1"/>
</dbReference>
<protein>
    <recommendedName>
        <fullName evidence="7 8">UDP-N-acetylmuramoylalanine--D-glutamate ligase</fullName>
        <ecNumber evidence="7 8">6.3.2.9</ecNumber>
    </recommendedName>
    <alternativeName>
        <fullName evidence="7">D-glutamic acid-adding enzyme</fullName>
    </alternativeName>
    <alternativeName>
        <fullName evidence="7">UDP-N-acetylmuramoyl-L-alanyl-D-glutamate synthetase</fullName>
    </alternativeName>
</protein>
<comment type="subcellular location">
    <subcellularLocation>
        <location evidence="1 7 8">Cytoplasm</location>
    </subcellularLocation>
</comment>
<dbReference type="InterPro" id="IPR004101">
    <property type="entry name" value="Mur_ligase_C"/>
</dbReference>
<evidence type="ECO:0000256" key="8">
    <source>
        <dbReference type="RuleBase" id="RU003664"/>
    </source>
</evidence>
<dbReference type="SUPFAM" id="SSF53244">
    <property type="entry name" value="MurD-like peptide ligases, peptide-binding domain"/>
    <property type="match status" value="1"/>
</dbReference>
<dbReference type="eggNOG" id="COG0771">
    <property type="taxonomic scope" value="Bacteria"/>
</dbReference>
<organism evidence="12 13">
    <name type="scientific">Candidatus Regiella insecticola LSR1</name>
    <dbReference type="NCBI Taxonomy" id="663321"/>
    <lineage>
        <taxon>Bacteria</taxon>
        <taxon>Pseudomonadati</taxon>
        <taxon>Pseudomonadota</taxon>
        <taxon>Gammaproteobacteria</taxon>
        <taxon>Enterobacterales</taxon>
        <taxon>Enterobacteriaceae</taxon>
        <taxon>aphid secondary symbionts</taxon>
        <taxon>Candidatus Regiella</taxon>
    </lineage>
</organism>
<name>E0WRZ2_9ENTR</name>
<dbReference type="InterPro" id="IPR013221">
    <property type="entry name" value="Mur_ligase_cen"/>
</dbReference>
<dbReference type="GO" id="GO:0005737">
    <property type="term" value="C:cytoplasm"/>
    <property type="evidence" value="ECO:0007669"/>
    <property type="project" value="UniProtKB-SubCell"/>
</dbReference>
<dbReference type="EC" id="6.3.2.9" evidence="7 8"/>
<dbReference type="UniPathway" id="UPA00219"/>
<dbReference type="GO" id="GO:0071555">
    <property type="term" value="P:cell wall organization"/>
    <property type="evidence" value="ECO:0007669"/>
    <property type="project" value="UniProtKB-KW"/>
</dbReference>
<dbReference type="Pfam" id="PF02875">
    <property type="entry name" value="Mur_ligase_C"/>
    <property type="match status" value="1"/>
</dbReference>
<feature type="region of interest" description="Disordered" evidence="9">
    <location>
        <begin position="267"/>
        <end position="297"/>
    </location>
</feature>
<dbReference type="GO" id="GO:0008764">
    <property type="term" value="F:UDP-N-acetylmuramoylalanine-D-glutamate ligase activity"/>
    <property type="evidence" value="ECO:0007669"/>
    <property type="project" value="UniProtKB-UniRule"/>
</dbReference>
<keyword evidence="3 7" id="KW-0963">Cytoplasm</keyword>
<evidence type="ECO:0000313" key="12">
    <source>
        <dbReference type="EMBL" id="EFL92126.1"/>
    </source>
</evidence>
<evidence type="ECO:0000256" key="7">
    <source>
        <dbReference type="HAMAP-Rule" id="MF_00639"/>
    </source>
</evidence>
<dbReference type="GO" id="GO:0051301">
    <property type="term" value="P:cell division"/>
    <property type="evidence" value="ECO:0007669"/>
    <property type="project" value="UniProtKB-KW"/>
</dbReference>
<gene>
    <name evidence="7 12" type="primary">murD</name>
    <name evidence="12" type="ORF">REG_0705</name>
</gene>
<dbReference type="Pfam" id="PF21799">
    <property type="entry name" value="MurD-like_N"/>
    <property type="match status" value="1"/>
</dbReference>
<evidence type="ECO:0000256" key="9">
    <source>
        <dbReference type="SAM" id="MobiDB-lite"/>
    </source>
</evidence>
<dbReference type="Proteomes" id="UP000005726">
    <property type="component" value="Unassembled WGS sequence"/>
</dbReference>
<dbReference type="GO" id="GO:0009252">
    <property type="term" value="P:peptidoglycan biosynthetic process"/>
    <property type="evidence" value="ECO:0007669"/>
    <property type="project" value="UniProtKB-UniRule"/>
</dbReference>
<evidence type="ECO:0000256" key="3">
    <source>
        <dbReference type="ARBA" id="ARBA00022490"/>
    </source>
</evidence>
<dbReference type="HOGENOM" id="CLU_032540_1_0_6"/>
<evidence type="ECO:0000256" key="6">
    <source>
        <dbReference type="ARBA" id="ARBA00022840"/>
    </source>
</evidence>
<feature type="domain" description="Mur ligase central" evidence="11">
    <location>
        <begin position="140"/>
        <end position="351"/>
    </location>
</feature>
<dbReference type="SUPFAM" id="SSF51984">
    <property type="entry name" value="MurCD N-terminal domain"/>
    <property type="match status" value="1"/>
</dbReference>
<evidence type="ECO:0000259" key="11">
    <source>
        <dbReference type="Pfam" id="PF08245"/>
    </source>
</evidence>
<keyword evidence="7 8" id="KW-0573">Peptidoglycan synthesis</keyword>
<dbReference type="GO" id="GO:0008360">
    <property type="term" value="P:regulation of cell shape"/>
    <property type="evidence" value="ECO:0007669"/>
    <property type="project" value="UniProtKB-KW"/>
</dbReference>
<keyword evidence="4 7" id="KW-0436">Ligase</keyword>
<evidence type="ECO:0000313" key="13">
    <source>
        <dbReference type="Proteomes" id="UP000005726"/>
    </source>
</evidence>
<dbReference type="PANTHER" id="PTHR43692">
    <property type="entry name" value="UDP-N-ACETYLMURAMOYLALANINE--D-GLUTAMATE LIGASE"/>
    <property type="match status" value="1"/>
</dbReference>
<feature type="binding site" evidence="7">
    <location>
        <begin position="142"/>
        <end position="148"/>
    </location>
    <ligand>
        <name>ATP</name>
        <dbReference type="ChEBI" id="CHEBI:30616"/>
    </ligand>
</feature>
<proteinExistence type="inferred from homology"/>
<accession>E0WRZ2</accession>
<dbReference type="Gene3D" id="3.40.1190.10">
    <property type="entry name" value="Mur-like, catalytic domain"/>
    <property type="match status" value="1"/>
</dbReference>
<reference evidence="12" key="1">
    <citation type="journal article" date="2009" name="Environ. Microbiol.">
        <title>Dynamics of genome evolution in facultative symbionts of aphids.</title>
        <authorList>
            <person name="Degnan P.H."/>
            <person name="Leonardo T.E."/>
            <person name="Cass B.N."/>
            <person name="Hurwitz B."/>
            <person name="Stern D."/>
            <person name="Gibbs R.A."/>
            <person name="Richards S."/>
            <person name="Moran N.A."/>
        </authorList>
    </citation>
    <scope>NUCLEOTIDE SEQUENCE [LARGE SCALE GENOMIC DNA]</scope>
    <source>
        <strain evidence="12">LSR1</strain>
    </source>
</reference>
<dbReference type="InterPro" id="IPR005762">
    <property type="entry name" value="MurD"/>
</dbReference>
<feature type="compositionally biased region" description="Basic and acidic residues" evidence="9">
    <location>
        <begin position="270"/>
        <end position="281"/>
    </location>
</feature>
<comment type="catalytic activity">
    <reaction evidence="7 8">
        <text>UDP-N-acetyl-alpha-D-muramoyl-L-alanine + D-glutamate + ATP = UDP-N-acetyl-alpha-D-muramoyl-L-alanyl-D-glutamate + ADP + phosphate + H(+)</text>
        <dbReference type="Rhea" id="RHEA:16429"/>
        <dbReference type="ChEBI" id="CHEBI:15378"/>
        <dbReference type="ChEBI" id="CHEBI:29986"/>
        <dbReference type="ChEBI" id="CHEBI:30616"/>
        <dbReference type="ChEBI" id="CHEBI:43474"/>
        <dbReference type="ChEBI" id="CHEBI:83898"/>
        <dbReference type="ChEBI" id="CHEBI:83900"/>
        <dbReference type="ChEBI" id="CHEBI:456216"/>
        <dbReference type="EC" id="6.3.2.9"/>
    </reaction>
</comment>
<comment type="pathway">
    <text evidence="2 7 8">Cell wall biogenesis; peptidoglycan biosynthesis.</text>
</comment>
<keyword evidence="5 7" id="KW-0547">Nucleotide-binding</keyword>
<keyword evidence="7 8" id="KW-0132">Cell division</keyword>
<dbReference type="STRING" id="663321.REG_0705"/>
<dbReference type="HAMAP" id="MF_00639">
    <property type="entry name" value="MurD"/>
    <property type="match status" value="1"/>
</dbReference>
<dbReference type="EMBL" id="GL379590">
    <property type="protein sequence ID" value="EFL92126.1"/>
    <property type="molecule type" value="Genomic_DNA"/>
</dbReference>
<dbReference type="GO" id="GO:0005524">
    <property type="term" value="F:ATP binding"/>
    <property type="evidence" value="ECO:0007669"/>
    <property type="project" value="UniProtKB-UniRule"/>
</dbReference>
<comment type="function">
    <text evidence="7 8">Cell wall formation. Catalyzes the addition of glutamate to the nucleotide precursor UDP-N-acetylmuramoyl-L-alanine (UMA).</text>
</comment>
<dbReference type="AlphaFoldDB" id="E0WRZ2"/>
<dbReference type="NCBIfam" id="TIGR01087">
    <property type="entry name" value="murD"/>
    <property type="match status" value="1"/>
</dbReference>
<evidence type="ECO:0000256" key="4">
    <source>
        <dbReference type="ARBA" id="ARBA00022598"/>
    </source>
</evidence>
<dbReference type="Gene3D" id="3.90.190.20">
    <property type="entry name" value="Mur ligase, C-terminal domain"/>
    <property type="match status" value="1"/>
</dbReference>
<evidence type="ECO:0000259" key="10">
    <source>
        <dbReference type="Pfam" id="PF02875"/>
    </source>
</evidence>
<dbReference type="Pfam" id="PF08245">
    <property type="entry name" value="Mur_ligase_M"/>
    <property type="match status" value="1"/>
</dbReference>
<evidence type="ECO:0000256" key="2">
    <source>
        <dbReference type="ARBA" id="ARBA00004752"/>
    </source>
</evidence>
<dbReference type="SUPFAM" id="SSF53623">
    <property type="entry name" value="MurD-like peptide ligases, catalytic domain"/>
    <property type="match status" value="1"/>
</dbReference>
<feature type="domain" description="Mur ligase C-terminal" evidence="10">
    <location>
        <begin position="373"/>
        <end position="485"/>
    </location>
</feature>
<keyword evidence="13" id="KW-1185">Reference proteome</keyword>
<keyword evidence="7 8" id="KW-0133">Cell shape</keyword>
<keyword evidence="7 8" id="KW-0131">Cell cycle</keyword>
<dbReference type="InterPro" id="IPR036565">
    <property type="entry name" value="Mur-like_cat_sf"/>
</dbReference>